<dbReference type="NCBIfam" id="TIGR01662">
    <property type="entry name" value="HAD-SF-IIIA"/>
    <property type="match status" value="1"/>
</dbReference>
<dbReference type="NCBIfam" id="TIGR01656">
    <property type="entry name" value="Histidinol-ppas"/>
    <property type="match status" value="1"/>
</dbReference>
<dbReference type="AlphaFoldDB" id="A0A382V5B4"/>
<evidence type="ECO:0000313" key="8">
    <source>
        <dbReference type="EMBL" id="SVD41215.1"/>
    </source>
</evidence>
<gene>
    <name evidence="8" type="ORF">METZ01_LOCUS394069</name>
</gene>
<dbReference type="Gene3D" id="3.40.50.1000">
    <property type="entry name" value="HAD superfamily/HAD-like"/>
    <property type="match status" value="1"/>
</dbReference>
<accession>A0A382V5B4</accession>
<evidence type="ECO:0000256" key="6">
    <source>
        <dbReference type="ARBA" id="ARBA00023277"/>
    </source>
</evidence>
<evidence type="ECO:0000256" key="3">
    <source>
        <dbReference type="ARBA" id="ARBA00022490"/>
    </source>
</evidence>
<dbReference type="GO" id="GO:0005737">
    <property type="term" value="C:cytoplasm"/>
    <property type="evidence" value="ECO:0007669"/>
    <property type="project" value="UniProtKB-SubCell"/>
</dbReference>
<reference evidence="8" key="1">
    <citation type="submission" date="2018-05" db="EMBL/GenBank/DDBJ databases">
        <authorList>
            <person name="Lanie J.A."/>
            <person name="Ng W.-L."/>
            <person name="Kazmierczak K.M."/>
            <person name="Andrzejewski T.M."/>
            <person name="Davidsen T.M."/>
            <person name="Wayne K.J."/>
            <person name="Tettelin H."/>
            <person name="Glass J.I."/>
            <person name="Rusch D."/>
            <person name="Podicherti R."/>
            <person name="Tsui H.-C.T."/>
            <person name="Winkler M.E."/>
        </authorList>
    </citation>
    <scope>NUCLEOTIDE SEQUENCE</scope>
</reference>
<keyword evidence="6" id="KW-0119">Carbohydrate metabolism</keyword>
<dbReference type="InterPro" id="IPR006543">
    <property type="entry name" value="Histidinol-phos"/>
</dbReference>
<dbReference type="InterPro" id="IPR006549">
    <property type="entry name" value="HAD-SF_hydro_IIIA"/>
</dbReference>
<dbReference type="Pfam" id="PF13242">
    <property type="entry name" value="Hydrolase_like"/>
    <property type="match status" value="1"/>
</dbReference>
<dbReference type="InterPro" id="IPR004446">
    <property type="entry name" value="Heptose_bisP_phosphatase"/>
</dbReference>
<dbReference type="GO" id="GO:0046872">
    <property type="term" value="F:metal ion binding"/>
    <property type="evidence" value="ECO:0007669"/>
    <property type="project" value="UniProtKB-KW"/>
</dbReference>
<dbReference type="CDD" id="cd07503">
    <property type="entry name" value="HAD_HisB-N"/>
    <property type="match status" value="1"/>
</dbReference>
<dbReference type="InterPro" id="IPR023214">
    <property type="entry name" value="HAD_sf"/>
</dbReference>
<keyword evidence="3" id="KW-0963">Cytoplasm</keyword>
<sequence>IRGYDLIDMNSFEESEIWSLPDTPGLWCQQTRAAASDSSPLPALFLDRDGVVVEEVEYLHRVEDVRLIAGVGKIIATCNQNNIPVIMATNQSGVGRGLYGWAEFAAVQARITDALAPFGAHLDMVLACAYHGQARSQYKKQDHSWRKPNPGMLLAAAERLKIDLSRSWIVGDQAIDIEAGRAARLRGGVLVLSGQVNQSSAANVRSSDGYKVRVAYSLAACRFLVGYMNVEEIIPDEDPKPKLAIDRDSYNKSKKDEKWIQQKLGLAPR</sequence>
<dbReference type="PANTHER" id="PTHR42891:SF1">
    <property type="entry name" value="D-GLYCERO-BETA-D-MANNO-HEPTOSE-1,7-BISPHOSPHATE 7-PHOSPHATASE"/>
    <property type="match status" value="1"/>
</dbReference>
<comment type="similarity">
    <text evidence="2">Belongs to the GmhB family.</text>
</comment>
<comment type="subcellular location">
    <subcellularLocation>
        <location evidence="1">Cytoplasm</location>
    </subcellularLocation>
</comment>
<evidence type="ECO:0000256" key="2">
    <source>
        <dbReference type="ARBA" id="ARBA00005628"/>
    </source>
</evidence>
<keyword evidence="4" id="KW-0479">Metal-binding</keyword>
<evidence type="ECO:0000256" key="4">
    <source>
        <dbReference type="ARBA" id="ARBA00022723"/>
    </source>
</evidence>
<evidence type="ECO:0000256" key="5">
    <source>
        <dbReference type="ARBA" id="ARBA00022801"/>
    </source>
</evidence>
<name>A0A382V5B4_9ZZZZ</name>
<dbReference type="PANTHER" id="PTHR42891">
    <property type="entry name" value="D-GLYCERO-BETA-D-MANNO-HEPTOSE-1,7-BISPHOSPHATE 7-PHOSPHATASE"/>
    <property type="match status" value="1"/>
</dbReference>
<evidence type="ECO:0000256" key="1">
    <source>
        <dbReference type="ARBA" id="ARBA00004496"/>
    </source>
</evidence>
<dbReference type="GO" id="GO:0016791">
    <property type="term" value="F:phosphatase activity"/>
    <property type="evidence" value="ECO:0007669"/>
    <property type="project" value="InterPro"/>
</dbReference>
<dbReference type="InterPro" id="IPR036412">
    <property type="entry name" value="HAD-like_sf"/>
</dbReference>
<evidence type="ECO:0000256" key="7">
    <source>
        <dbReference type="ARBA" id="ARBA00031828"/>
    </source>
</evidence>
<feature type="non-terminal residue" evidence="8">
    <location>
        <position position="1"/>
    </location>
</feature>
<organism evidence="8">
    <name type="scientific">marine metagenome</name>
    <dbReference type="NCBI Taxonomy" id="408172"/>
    <lineage>
        <taxon>unclassified sequences</taxon>
        <taxon>metagenomes</taxon>
        <taxon>ecological metagenomes</taxon>
    </lineage>
</organism>
<dbReference type="EMBL" id="UINC01149011">
    <property type="protein sequence ID" value="SVD41215.1"/>
    <property type="molecule type" value="Genomic_DNA"/>
</dbReference>
<dbReference type="GO" id="GO:0005975">
    <property type="term" value="P:carbohydrate metabolic process"/>
    <property type="evidence" value="ECO:0007669"/>
    <property type="project" value="InterPro"/>
</dbReference>
<proteinExistence type="inferred from homology"/>
<protein>
    <recommendedName>
        <fullName evidence="7">D,D-heptose 1,7-bisphosphate phosphatase</fullName>
    </recommendedName>
</protein>
<keyword evidence="5" id="KW-0378">Hydrolase</keyword>
<dbReference type="SUPFAM" id="SSF56784">
    <property type="entry name" value="HAD-like"/>
    <property type="match status" value="1"/>
</dbReference>